<dbReference type="GO" id="GO:0030234">
    <property type="term" value="F:enzyme regulator activity"/>
    <property type="evidence" value="ECO:0007669"/>
    <property type="project" value="InterPro"/>
</dbReference>
<dbReference type="FunFam" id="2.120.10.30:FF:000027">
    <property type="entry name" value="Regucalcin homologue"/>
    <property type="match status" value="1"/>
</dbReference>
<evidence type="ECO:0000256" key="8">
    <source>
        <dbReference type="ARBA" id="ARBA00016808"/>
    </source>
</evidence>
<reference evidence="17 18" key="1">
    <citation type="submission" date="2022-05" db="EMBL/GenBank/DDBJ databases">
        <authorList>
            <consortium name="Genoscope - CEA"/>
            <person name="William W."/>
        </authorList>
    </citation>
    <scope>NUCLEOTIDE SEQUENCE [LARGE SCALE GENOMIC DNA]</scope>
</reference>
<dbReference type="PANTHER" id="PTHR10907:SF47">
    <property type="entry name" value="REGUCALCIN"/>
    <property type="match status" value="1"/>
</dbReference>
<dbReference type="Pfam" id="PF08450">
    <property type="entry name" value="SGL"/>
    <property type="match status" value="1"/>
</dbReference>
<dbReference type="PANTHER" id="PTHR10907">
    <property type="entry name" value="REGUCALCIN"/>
    <property type="match status" value="1"/>
</dbReference>
<keyword evidence="10 15" id="KW-0479">Metal-binding</keyword>
<comment type="cofactor">
    <cofactor evidence="15">
        <name>Zn(2+)</name>
        <dbReference type="ChEBI" id="CHEBI:29105"/>
    </cofactor>
    <text evidence="15">Binds 1 divalent metal cation per subunit.</text>
</comment>
<feature type="binding site" evidence="15">
    <location>
        <position position="104"/>
    </location>
    <ligand>
        <name>substrate</name>
    </ligand>
</feature>
<evidence type="ECO:0000256" key="4">
    <source>
        <dbReference type="ARBA" id="ARBA00001946"/>
    </source>
</evidence>
<feature type="domain" description="SMP-30/Gluconolactonase/LRE-like region" evidence="16">
    <location>
        <begin position="18"/>
        <end position="266"/>
    </location>
</feature>
<feature type="binding site" evidence="15">
    <location>
        <position position="106"/>
    </location>
    <ligand>
        <name>substrate</name>
    </ligand>
</feature>
<protein>
    <recommendedName>
        <fullName evidence="8">Regucalcin</fullName>
        <ecNumber evidence="7">3.1.1.17</ecNumber>
    </recommendedName>
    <alternativeName>
        <fullName evidence="13">Gluconolactonase</fullName>
    </alternativeName>
</protein>
<evidence type="ECO:0000256" key="3">
    <source>
        <dbReference type="ARBA" id="ARBA00001936"/>
    </source>
</evidence>
<feature type="binding site" evidence="15">
    <location>
        <position position="157"/>
    </location>
    <ligand>
        <name>a divalent metal cation</name>
        <dbReference type="ChEBI" id="CHEBI:60240"/>
    </ligand>
</feature>
<evidence type="ECO:0000256" key="1">
    <source>
        <dbReference type="ARBA" id="ARBA00001589"/>
    </source>
</evidence>
<feature type="binding site" evidence="15">
    <location>
        <position position="207"/>
    </location>
    <ligand>
        <name>a divalent metal cation</name>
        <dbReference type="ChEBI" id="CHEBI:60240"/>
    </ligand>
</feature>
<dbReference type="Proteomes" id="UP001159428">
    <property type="component" value="Unassembled WGS sequence"/>
</dbReference>
<dbReference type="InterPro" id="IPR008367">
    <property type="entry name" value="Regucalcin"/>
</dbReference>
<name>A0AAU9XZ16_9CNID</name>
<dbReference type="GO" id="GO:0005509">
    <property type="term" value="F:calcium ion binding"/>
    <property type="evidence" value="ECO:0007669"/>
    <property type="project" value="InterPro"/>
</dbReference>
<evidence type="ECO:0000256" key="14">
    <source>
        <dbReference type="PIRSR" id="PIRSR605511-1"/>
    </source>
</evidence>
<dbReference type="InterPro" id="IPR005511">
    <property type="entry name" value="SMP-30"/>
</dbReference>
<keyword evidence="15" id="KW-0862">Zinc</keyword>
<evidence type="ECO:0000256" key="11">
    <source>
        <dbReference type="ARBA" id="ARBA00022801"/>
    </source>
</evidence>
<dbReference type="PRINTS" id="PR01791">
    <property type="entry name" value="REGUCALCIN"/>
</dbReference>
<comment type="cofactor">
    <cofactor evidence="3">
        <name>Mn(2+)</name>
        <dbReference type="ChEBI" id="CHEBI:29035"/>
    </cofactor>
</comment>
<comment type="cofactor">
    <cofactor evidence="2">
        <name>Ca(2+)</name>
        <dbReference type="ChEBI" id="CHEBI:29108"/>
    </cofactor>
</comment>
<dbReference type="AlphaFoldDB" id="A0AAU9XZ16"/>
<dbReference type="EC" id="3.1.1.17" evidence="7"/>
<keyword evidence="11" id="KW-0378">Hydrolase</keyword>
<evidence type="ECO:0000256" key="7">
    <source>
        <dbReference type="ARBA" id="ARBA00013227"/>
    </source>
</evidence>
<accession>A0AAU9XZ16</accession>
<evidence type="ECO:0000313" key="17">
    <source>
        <dbReference type="EMBL" id="CAH3163016.1"/>
    </source>
</evidence>
<dbReference type="EMBL" id="CALNXJ010000089">
    <property type="protein sequence ID" value="CAH3163016.1"/>
    <property type="molecule type" value="Genomic_DNA"/>
</dbReference>
<comment type="subcellular location">
    <subcellularLocation>
        <location evidence="5">Cytoplasm</location>
    </subcellularLocation>
</comment>
<dbReference type="GO" id="GO:0005737">
    <property type="term" value="C:cytoplasm"/>
    <property type="evidence" value="ECO:0007669"/>
    <property type="project" value="UniProtKB-SubCell"/>
</dbReference>
<feature type="active site" description="Proton donor/acceptor" evidence="14">
    <location>
        <position position="207"/>
    </location>
</feature>
<evidence type="ECO:0000259" key="16">
    <source>
        <dbReference type="Pfam" id="PF08450"/>
    </source>
</evidence>
<sequence>MAGSPFEISVVKESCSQLGEGPHWDETTQRLIWVDILGHSVHLLDTVTGKDVKYHFDGPVGAAVPRKRGGSLLVAVNRDFIFLDLETGQKEVVASVDKDKPENRFNDGKCDPAGRFWAGTMGPEERPVCVKPHQGSLFSLDCNMAVRNLVDKLSISNGIAWTPDKQTLYHVDSFENKIDAFDYDELSGTIFNRRNVIVVDHSLGAPDGMTIDEDGMLWVAMYNGWKVAKFNPCSGEYLTHVDLPTAKVTSCCWAGTNCDELFVTSESARLTPEEKQQQPLAGSIFRVKNLGTTGSPAVAFHG</sequence>
<comment type="cofactor">
    <cofactor evidence="4">
        <name>Mg(2+)</name>
        <dbReference type="ChEBI" id="CHEBI:18420"/>
    </cofactor>
</comment>
<dbReference type="Gene3D" id="2.120.10.30">
    <property type="entry name" value="TolB, C-terminal domain"/>
    <property type="match status" value="1"/>
</dbReference>
<evidence type="ECO:0000256" key="12">
    <source>
        <dbReference type="ARBA" id="ARBA00022837"/>
    </source>
</evidence>
<gene>
    <name evidence="17" type="ORF">PMEA_00034474</name>
</gene>
<evidence type="ECO:0000256" key="6">
    <source>
        <dbReference type="ARBA" id="ARBA00008853"/>
    </source>
</evidence>
<comment type="similarity">
    <text evidence="6">Belongs to the SMP-30/CGR1 family.</text>
</comment>
<evidence type="ECO:0000256" key="2">
    <source>
        <dbReference type="ARBA" id="ARBA00001913"/>
    </source>
</evidence>
<dbReference type="GO" id="GO:0004341">
    <property type="term" value="F:gluconolactonase activity"/>
    <property type="evidence" value="ECO:0007669"/>
    <property type="project" value="UniProtKB-EC"/>
</dbReference>
<evidence type="ECO:0000256" key="5">
    <source>
        <dbReference type="ARBA" id="ARBA00004496"/>
    </source>
</evidence>
<dbReference type="InterPro" id="IPR013658">
    <property type="entry name" value="SGL"/>
</dbReference>
<keyword evidence="9" id="KW-0963">Cytoplasm</keyword>
<keyword evidence="18" id="KW-1185">Reference proteome</keyword>
<dbReference type="SUPFAM" id="SSF63829">
    <property type="entry name" value="Calcium-dependent phosphotriesterase"/>
    <property type="match status" value="1"/>
</dbReference>
<comment type="caution">
    <text evidence="17">The sequence shown here is derived from an EMBL/GenBank/DDBJ whole genome shotgun (WGS) entry which is preliminary data.</text>
</comment>
<dbReference type="GO" id="GO:0019853">
    <property type="term" value="P:L-ascorbic acid biosynthetic process"/>
    <property type="evidence" value="ECO:0007669"/>
    <property type="project" value="TreeGrafter"/>
</dbReference>
<comment type="catalytic activity">
    <reaction evidence="1">
        <text>D-glucono-1,5-lactone + H2O = D-gluconate + H(+)</text>
        <dbReference type="Rhea" id="RHEA:10440"/>
        <dbReference type="ChEBI" id="CHEBI:15377"/>
        <dbReference type="ChEBI" id="CHEBI:15378"/>
        <dbReference type="ChEBI" id="CHEBI:16217"/>
        <dbReference type="ChEBI" id="CHEBI:18391"/>
        <dbReference type="EC" id="3.1.1.17"/>
    </reaction>
</comment>
<feature type="binding site" evidence="15">
    <location>
        <position position="20"/>
    </location>
    <ligand>
        <name>a divalent metal cation</name>
        <dbReference type="ChEBI" id="CHEBI:60240"/>
    </ligand>
</feature>
<dbReference type="InterPro" id="IPR011042">
    <property type="entry name" value="6-blade_b-propeller_TolB-like"/>
</dbReference>
<evidence type="ECO:0000256" key="13">
    <source>
        <dbReference type="ARBA" id="ARBA00032464"/>
    </source>
</evidence>
<feature type="binding site" evidence="15">
    <location>
        <position position="124"/>
    </location>
    <ligand>
        <name>substrate</name>
    </ligand>
</feature>
<evidence type="ECO:0000256" key="15">
    <source>
        <dbReference type="PIRSR" id="PIRSR605511-2"/>
    </source>
</evidence>
<evidence type="ECO:0000313" key="18">
    <source>
        <dbReference type="Proteomes" id="UP001159428"/>
    </source>
</evidence>
<evidence type="ECO:0000256" key="10">
    <source>
        <dbReference type="ARBA" id="ARBA00022723"/>
    </source>
</evidence>
<dbReference type="PRINTS" id="PR01790">
    <property type="entry name" value="SMP30FAMILY"/>
</dbReference>
<proteinExistence type="inferred from homology"/>
<keyword evidence="12" id="KW-0106">Calcium</keyword>
<evidence type="ECO:0000256" key="9">
    <source>
        <dbReference type="ARBA" id="ARBA00022490"/>
    </source>
</evidence>
<organism evidence="17 18">
    <name type="scientific">Pocillopora meandrina</name>
    <dbReference type="NCBI Taxonomy" id="46732"/>
    <lineage>
        <taxon>Eukaryota</taxon>
        <taxon>Metazoa</taxon>
        <taxon>Cnidaria</taxon>
        <taxon>Anthozoa</taxon>
        <taxon>Hexacorallia</taxon>
        <taxon>Scleractinia</taxon>
        <taxon>Astrocoeniina</taxon>
        <taxon>Pocilloporidae</taxon>
        <taxon>Pocillopora</taxon>
    </lineage>
</organism>